<keyword evidence="1" id="KW-0175">Coiled coil</keyword>
<keyword evidence="3" id="KW-1185">Reference proteome</keyword>
<accession>A0ABM1Y9W6</accession>
<evidence type="ECO:0000256" key="1">
    <source>
        <dbReference type="SAM" id="Coils"/>
    </source>
</evidence>
<reference evidence="3" key="1">
    <citation type="journal article" date="2015" name="Proc. Natl. Acad. Sci. U.S.A.">
        <title>Genome sequence of the Asian Tiger mosquito, Aedes albopictus, reveals insights into its biology, genetics, and evolution.</title>
        <authorList>
            <person name="Chen X.G."/>
            <person name="Jiang X."/>
            <person name="Gu J."/>
            <person name="Xu M."/>
            <person name="Wu Y."/>
            <person name="Deng Y."/>
            <person name="Zhang C."/>
            <person name="Bonizzoni M."/>
            <person name="Dermauw W."/>
            <person name="Vontas J."/>
            <person name="Armbruster P."/>
            <person name="Huang X."/>
            <person name="Yang Y."/>
            <person name="Zhang H."/>
            <person name="He W."/>
            <person name="Peng H."/>
            <person name="Liu Y."/>
            <person name="Wu K."/>
            <person name="Chen J."/>
            <person name="Lirakis M."/>
            <person name="Topalis P."/>
            <person name="Van Leeuwen T."/>
            <person name="Hall A.B."/>
            <person name="Jiang X."/>
            <person name="Thorpe C."/>
            <person name="Mueller R.L."/>
            <person name="Sun C."/>
            <person name="Waterhouse R.M."/>
            <person name="Yan G."/>
            <person name="Tu Z.J."/>
            <person name="Fang X."/>
            <person name="James A.A."/>
        </authorList>
    </citation>
    <scope>NUCLEOTIDE SEQUENCE [LARGE SCALE GENOMIC DNA]</scope>
    <source>
        <strain evidence="3">Foshan</strain>
    </source>
</reference>
<feature type="coiled-coil region" evidence="1">
    <location>
        <begin position="16"/>
        <end position="65"/>
    </location>
</feature>
<sequence length="219" mass="24581">MMINHQHKEVGMATRLDALKQQLEEFEVRRALWRKQCQDEERRRALEFERELAQMDKKFSDAMEKIELEYAAKKEALMCRYSGKSVRNESTTTKSDSLNDQAQLQFACSNAPDPTTTTSQINFVAPRTQPPQPLSAVSNENNGIPHTVPIVSTTIHSNQNQSARSMQLASDPIEMEVKQSTVNMREECALVKKAPVVVVSVERNAVSECIVFDPGGAAL</sequence>
<evidence type="ECO:0000313" key="3">
    <source>
        <dbReference type="Proteomes" id="UP000069940"/>
    </source>
</evidence>
<name>A0ABM1Y9W6_AEDAL</name>
<organism evidence="2 3">
    <name type="scientific">Aedes albopictus</name>
    <name type="common">Asian tiger mosquito</name>
    <name type="synonym">Stegomyia albopicta</name>
    <dbReference type="NCBI Taxonomy" id="7160"/>
    <lineage>
        <taxon>Eukaryota</taxon>
        <taxon>Metazoa</taxon>
        <taxon>Ecdysozoa</taxon>
        <taxon>Arthropoda</taxon>
        <taxon>Hexapoda</taxon>
        <taxon>Insecta</taxon>
        <taxon>Pterygota</taxon>
        <taxon>Neoptera</taxon>
        <taxon>Endopterygota</taxon>
        <taxon>Diptera</taxon>
        <taxon>Nematocera</taxon>
        <taxon>Culicoidea</taxon>
        <taxon>Culicidae</taxon>
        <taxon>Culicinae</taxon>
        <taxon>Aedini</taxon>
        <taxon>Aedes</taxon>
        <taxon>Stegomyia</taxon>
    </lineage>
</organism>
<reference evidence="2" key="2">
    <citation type="submission" date="2025-05" db="UniProtKB">
        <authorList>
            <consortium name="EnsemblMetazoa"/>
        </authorList>
    </citation>
    <scope>IDENTIFICATION</scope>
    <source>
        <strain evidence="2">Foshan</strain>
    </source>
</reference>
<protein>
    <submittedName>
        <fullName evidence="2">Uncharacterized protein</fullName>
    </submittedName>
</protein>
<dbReference type="Proteomes" id="UP000069940">
    <property type="component" value="Unassembled WGS sequence"/>
</dbReference>
<proteinExistence type="predicted"/>
<dbReference type="GeneID" id="134285054"/>
<dbReference type="EnsemblMetazoa" id="AALFPA23_007159.R9478">
    <property type="protein sequence ID" value="AALFPA23_007159.P9478"/>
    <property type="gene ID" value="AALFPA23_007159"/>
</dbReference>
<evidence type="ECO:0000313" key="2">
    <source>
        <dbReference type="EnsemblMetazoa" id="AALFPA23_007159.P9478"/>
    </source>
</evidence>
<dbReference type="RefSeq" id="XP_062701037.1">
    <property type="nucleotide sequence ID" value="XM_062845053.1"/>
</dbReference>